<dbReference type="PIRSF" id="PIRSF033535">
    <property type="entry name" value="UCP033535_plp"/>
    <property type="match status" value="1"/>
</dbReference>
<reference evidence="1 2" key="1">
    <citation type="submission" date="2019-03" db="EMBL/GenBank/DDBJ databases">
        <title>Primorskyibacter sp. SS33 isolated from sediments.</title>
        <authorList>
            <person name="Xunke S."/>
        </authorList>
    </citation>
    <scope>NUCLEOTIDE SEQUENCE [LARGE SCALE GENOMIC DNA]</scope>
    <source>
        <strain evidence="1 2">SS33</strain>
    </source>
</reference>
<dbReference type="Proteomes" id="UP000295701">
    <property type="component" value="Unassembled WGS sequence"/>
</dbReference>
<dbReference type="InterPro" id="IPR014582">
    <property type="entry name" value="UCP033535_lipo"/>
</dbReference>
<evidence type="ECO:0000313" key="1">
    <source>
        <dbReference type="EMBL" id="TDL79339.1"/>
    </source>
</evidence>
<protein>
    <submittedName>
        <fullName evidence="1">DUF2291 domain-containing protein</fullName>
    </submittedName>
</protein>
<dbReference type="OrthoDB" id="6631333at2"/>
<keyword evidence="2" id="KW-1185">Reference proteome</keyword>
<gene>
    <name evidence="1" type="ORF">E2L08_09935</name>
</gene>
<proteinExistence type="predicted"/>
<comment type="caution">
    <text evidence="1">The sequence shown here is derived from an EMBL/GenBank/DDBJ whole genome shotgun (WGS) entry which is preliminary data.</text>
</comment>
<dbReference type="AlphaFoldDB" id="A0A4V6PP63"/>
<dbReference type="Pfam" id="PF10054">
    <property type="entry name" value="DUF2291"/>
    <property type="match status" value="1"/>
</dbReference>
<organism evidence="1 2">
    <name type="scientific">Palleronia sediminis</name>
    <dbReference type="NCBI Taxonomy" id="2547833"/>
    <lineage>
        <taxon>Bacteria</taxon>
        <taxon>Pseudomonadati</taxon>
        <taxon>Pseudomonadota</taxon>
        <taxon>Alphaproteobacteria</taxon>
        <taxon>Rhodobacterales</taxon>
        <taxon>Roseobacteraceae</taxon>
        <taxon>Palleronia</taxon>
    </lineage>
</organism>
<dbReference type="EMBL" id="SNAA01000010">
    <property type="protein sequence ID" value="TDL79339.1"/>
    <property type="molecule type" value="Genomic_DNA"/>
</dbReference>
<sequence length="217" mass="22635">MAMTGTASASATRSTRRKAVVGILAVVLLGAIALDTTVVSIGGEQDMRQQAFDPDAFGAEHFPRIREFVMDRSPEAAQLATDLAADKAAAVAEYGTMAGAFPVMAVTLTGTVGEGNSGIFTIDVPDMPEGTAIRVQTGPAINGTELRDVIGDIEFGAFKNQIEYQDAGAGINRAMAAEVLEGLDRAALSGKTVTVTGAFTMINPKNWLVTPVDLEVE</sequence>
<accession>A0A4V6PP63</accession>
<dbReference type="InterPro" id="IPR036215">
    <property type="entry name" value="TM0957-like_sf"/>
</dbReference>
<name>A0A4V6PP63_9RHOB</name>
<dbReference type="SUPFAM" id="SSF141318">
    <property type="entry name" value="TM0957-like"/>
    <property type="match status" value="1"/>
</dbReference>
<evidence type="ECO:0000313" key="2">
    <source>
        <dbReference type="Proteomes" id="UP000295701"/>
    </source>
</evidence>